<feature type="domain" description="Metallo-beta-lactamase" evidence="1">
    <location>
        <begin position="121"/>
        <end position="329"/>
    </location>
</feature>
<reference evidence="2 3" key="1">
    <citation type="submission" date="2016-08" db="EMBL/GenBank/DDBJ databases">
        <title>Draft genome of the agarase producing Sphingomonas sp. MCT13.</title>
        <authorList>
            <person name="D'Andrea M.M."/>
            <person name="Rossolini G.M."/>
            <person name="Thaller M.C."/>
        </authorList>
    </citation>
    <scope>NUCLEOTIDE SEQUENCE [LARGE SCALE GENOMIC DNA]</scope>
    <source>
        <strain evidence="2 3">MCT13</strain>
    </source>
</reference>
<dbReference type="PANTHER" id="PTHR15032:SF4">
    <property type="entry name" value="N-ACYL-PHOSPHATIDYLETHANOLAMINE-HYDROLYZING PHOSPHOLIPASE D"/>
    <property type="match status" value="1"/>
</dbReference>
<dbReference type="Pfam" id="PF12706">
    <property type="entry name" value="Lactamase_B_2"/>
    <property type="match status" value="1"/>
</dbReference>
<comment type="caution">
    <text evidence="2">The sequence shown here is derived from an EMBL/GenBank/DDBJ whole genome shotgun (WGS) entry which is preliminary data.</text>
</comment>
<dbReference type="OrthoDB" id="9805728at2"/>
<dbReference type="STRING" id="1888892.BFL28_02600"/>
<dbReference type="EMBL" id="MDDS01000035">
    <property type="protein sequence ID" value="ODP37145.1"/>
    <property type="molecule type" value="Genomic_DNA"/>
</dbReference>
<evidence type="ECO:0000259" key="1">
    <source>
        <dbReference type="Pfam" id="PF12706"/>
    </source>
</evidence>
<sequence length="399" mass="43741">MSWRKLLRGIGIATLWLVIALCVASAAVPPFLDRIYYRGQATDHFDGGRFANPGVDDTATPPTGGSRAGFFTRFLRPDDRPAWPGSVAVAKDVPPARVSGEAMRATWVGHASVLVQAAGLNILTDPIWSDTAGPFDVIGPHRVSPPGIDFDKLPKIDLIVVSHNHYDHLDLTTLKRLWERDRPHIVTSLGNDSILRSAGIGTADQPDANKVVALDWNGGLDVSHAFSVRVTRNHHWSSRWFVDRNRALWSSFVVKLPGGNLFFAGDTGAGDMKWADEARAHGPIRLAILPIGAFRFYEGQMRTASHIGPGEALEIWRRLGRPHALPIHWGTFRLSWEGHDTPPNMLREIQACAGEDPGRFARHEIGVGFDVPAIGGAAVAKPGRRIDACLTTPEVTRYR</sequence>
<evidence type="ECO:0000313" key="3">
    <source>
        <dbReference type="Proteomes" id="UP000094487"/>
    </source>
</evidence>
<organism evidence="2 3">
    <name type="scientific">Sphingomonas turrisvirgatae</name>
    <dbReference type="NCBI Taxonomy" id="1888892"/>
    <lineage>
        <taxon>Bacteria</taxon>
        <taxon>Pseudomonadati</taxon>
        <taxon>Pseudomonadota</taxon>
        <taxon>Alphaproteobacteria</taxon>
        <taxon>Sphingomonadales</taxon>
        <taxon>Sphingomonadaceae</taxon>
        <taxon>Sphingomonas</taxon>
    </lineage>
</organism>
<dbReference type="InterPro" id="IPR036866">
    <property type="entry name" value="RibonucZ/Hydroxyglut_hydro"/>
</dbReference>
<dbReference type="InterPro" id="IPR001279">
    <property type="entry name" value="Metallo-B-lactamas"/>
</dbReference>
<name>A0A1E3LVG0_9SPHN</name>
<dbReference type="AlphaFoldDB" id="A0A1E3LVG0"/>
<dbReference type="SUPFAM" id="SSF56281">
    <property type="entry name" value="Metallo-hydrolase/oxidoreductase"/>
    <property type="match status" value="1"/>
</dbReference>
<keyword evidence="3" id="KW-1185">Reference proteome</keyword>
<evidence type="ECO:0000313" key="2">
    <source>
        <dbReference type="EMBL" id="ODP37145.1"/>
    </source>
</evidence>
<dbReference type="Proteomes" id="UP000094487">
    <property type="component" value="Unassembled WGS sequence"/>
</dbReference>
<dbReference type="Gene3D" id="3.60.15.10">
    <property type="entry name" value="Ribonuclease Z/Hydroxyacylglutathione hydrolase-like"/>
    <property type="match status" value="1"/>
</dbReference>
<accession>A0A1E3LVG0</accession>
<dbReference type="RefSeq" id="WP_069320955.1">
    <property type="nucleotide sequence ID" value="NZ_MDDS01000035.1"/>
</dbReference>
<proteinExistence type="predicted"/>
<gene>
    <name evidence="2" type="ORF">BFL28_02600</name>
</gene>
<protein>
    <recommendedName>
        <fullName evidence="1">Metallo-beta-lactamase domain-containing protein</fullName>
    </recommendedName>
</protein>
<dbReference type="GO" id="GO:0005737">
    <property type="term" value="C:cytoplasm"/>
    <property type="evidence" value="ECO:0007669"/>
    <property type="project" value="TreeGrafter"/>
</dbReference>
<dbReference type="PANTHER" id="PTHR15032">
    <property type="entry name" value="N-ACYL-PHOSPHATIDYLETHANOLAMINE-HYDROLYZING PHOSPHOLIPASE D"/>
    <property type="match status" value="1"/>
</dbReference>